<reference evidence="1 2" key="1">
    <citation type="journal article" date="2012" name="PLoS Pathog.">
        <title>Diverse lifestyles and strategies of plant pathogenesis encoded in the genomes of eighteen Dothideomycetes fungi.</title>
        <authorList>
            <person name="Ohm R.A."/>
            <person name="Feau N."/>
            <person name="Henrissat B."/>
            <person name="Schoch C.L."/>
            <person name="Horwitz B.A."/>
            <person name="Barry K.W."/>
            <person name="Condon B.J."/>
            <person name="Copeland A.C."/>
            <person name="Dhillon B."/>
            <person name="Glaser F."/>
            <person name="Hesse C.N."/>
            <person name="Kosti I."/>
            <person name="LaButti K."/>
            <person name="Lindquist E.A."/>
            <person name="Lucas S."/>
            <person name="Salamov A.A."/>
            <person name="Bradshaw R.E."/>
            <person name="Ciuffetti L."/>
            <person name="Hamelin R.C."/>
            <person name="Kema G.H.J."/>
            <person name="Lawrence C."/>
            <person name="Scott J.A."/>
            <person name="Spatafora J.W."/>
            <person name="Turgeon B.G."/>
            <person name="de Wit P.J.G.M."/>
            <person name="Zhong S."/>
            <person name="Goodwin S.B."/>
            <person name="Grigoriev I.V."/>
        </authorList>
    </citation>
    <scope>NUCLEOTIDE SEQUENCE [LARGE SCALE GENOMIC DNA]</scope>
    <source>
        <strain evidence="2">28A</strain>
    </source>
</reference>
<proteinExistence type="predicted"/>
<name>R0IKH7_EXST2</name>
<dbReference type="OrthoDB" id="4505928at2759"/>
<dbReference type="Proteomes" id="UP000016935">
    <property type="component" value="Unassembled WGS sequence"/>
</dbReference>
<evidence type="ECO:0000313" key="2">
    <source>
        <dbReference type="Proteomes" id="UP000016935"/>
    </source>
</evidence>
<dbReference type="eggNOG" id="ENOG502SV9P">
    <property type="taxonomic scope" value="Eukaryota"/>
</dbReference>
<organism evidence="1 2">
    <name type="scientific">Exserohilum turcicum (strain 28A)</name>
    <name type="common">Northern leaf blight fungus</name>
    <name type="synonym">Setosphaeria turcica</name>
    <dbReference type="NCBI Taxonomy" id="671987"/>
    <lineage>
        <taxon>Eukaryota</taxon>
        <taxon>Fungi</taxon>
        <taxon>Dikarya</taxon>
        <taxon>Ascomycota</taxon>
        <taxon>Pezizomycotina</taxon>
        <taxon>Dothideomycetes</taxon>
        <taxon>Pleosporomycetidae</taxon>
        <taxon>Pleosporales</taxon>
        <taxon>Pleosporineae</taxon>
        <taxon>Pleosporaceae</taxon>
        <taxon>Exserohilum</taxon>
    </lineage>
</organism>
<reference evidence="1 2" key="2">
    <citation type="journal article" date="2013" name="PLoS Genet.">
        <title>Comparative genome structure, secondary metabolite, and effector coding capacity across Cochliobolus pathogens.</title>
        <authorList>
            <person name="Condon B.J."/>
            <person name="Leng Y."/>
            <person name="Wu D."/>
            <person name="Bushley K.E."/>
            <person name="Ohm R.A."/>
            <person name="Otillar R."/>
            <person name="Martin J."/>
            <person name="Schackwitz W."/>
            <person name="Grimwood J."/>
            <person name="MohdZainudin N."/>
            <person name="Xue C."/>
            <person name="Wang R."/>
            <person name="Manning V.A."/>
            <person name="Dhillon B."/>
            <person name="Tu Z.J."/>
            <person name="Steffenson B.J."/>
            <person name="Salamov A."/>
            <person name="Sun H."/>
            <person name="Lowry S."/>
            <person name="LaButti K."/>
            <person name="Han J."/>
            <person name="Copeland A."/>
            <person name="Lindquist E."/>
            <person name="Barry K."/>
            <person name="Schmutz J."/>
            <person name="Baker S.E."/>
            <person name="Ciuffetti L.M."/>
            <person name="Grigoriev I.V."/>
            <person name="Zhong S."/>
            <person name="Turgeon B.G."/>
        </authorList>
    </citation>
    <scope>NUCLEOTIDE SEQUENCE [LARGE SCALE GENOMIC DNA]</scope>
    <source>
        <strain evidence="2">28A</strain>
    </source>
</reference>
<dbReference type="AlphaFoldDB" id="R0IKH7"/>
<gene>
    <name evidence="1" type="ORF">SETTUDRAFT_32592</name>
</gene>
<sequence length="177" mass="19411">MSWPALGNDQGAQLNEWLNNVPTLPAIQLQSAKITSCEDAANHTICPVPIASGSQQTHLASTREHASPPWEYFDFPGAPISALEPVEEAICIEPLNQLTMDSLMAQAFSNPVTEENVSSTTTLCSWAFSLILKSNPKGYTAKDLDFRLRVRYRHGATPTEGCRIENKVLLNVLADIM</sequence>
<dbReference type="GeneID" id="19403667"/>
<keyword evidence="2" id="KW-1185">Reference proteome</keyword>
<dbReference type="HOGENOM" id="CLU_1518766_0_0_1"/>
<protein>
    <submittedName>
        <fullName evidence="1">Uncharacterized protein</fullName>
    </submittedName>
</protein>
<dbReference type="STRING" id="671987.R0IKH7"/>
<accession>R0IKH7</accession>
<dbReference type="RefSeq" id="XP_008027045.1">
    <property type="nucleotide sequence ID" value="XM_008028854.1"/>
</dbReference>
<evidence type="ECO:0000313" key="1">
    <source>
        <dbReference type="EMBL" id="EOA85386.1"/>
    </source>
</evidence>
<dbReference type="EMBL" id="KB908703">
    <property type="protein sequence ID" value="EOA85386.1"/>
    <property type="molecule type" value="Genomic_DNA"/>
</dbReference>